<dbReference type="EMBL" id="OX465081">
    <property type="protein sequence ID" value="CAI9288511.1"/>
    <property type="molecule type" value="Genomic_DNA"/>
</dbReference>
<evidence type="ECO:0000313" key="2">
    <source>
        <dbReference type="Proteomes" id="UP001177003"/>
    </source>
</evidence>
<dbReference type="Proteomes" id="UP001177003">
    <property type="component" value="Chromosome 5"/>
</dbReference>
<dbReference type="AlphaFoldDB" id="A0AA35ZA06"/>
<gene>
    <name evidence="1" type="ORF">LSALG_LOCUS27802</name>
</gene>
<accession>A0AA35ZA06</accession>
<name>A0AA35ZA06_LACSI</name>
<keyword evidence="2" id="KW-1185">Reference proteome</keyword>
<evidence type="ECO:0000313" key="1">
    <source>
        <dbReference type="EMBL" id="CAI9288511.1"/>
    </source>
</evidence>
<proteinExistence type="predicted"/>
<reference evidence="1" key="1">
    <citation type="submission" date="2023-04" db="EMBL/GenBank/DDBJ databases">
        <authorList>
            <person name="Vijverberg K."/>
            <person name="Xiong W."/>
            <person name="Schranz E."/>
        </authorList>
    </citation>
    <scope>NUCLEOTIDE SEQUENCE</scope>
</reference>
<sequence length="206" mass="23367">MFNENLKPDLTSERNARLFKAGGSISYDIGFTGLVPSSATSLFSFKLTDVFLHHIESLTLSFFQYCTKYELLSGSRLLYTLCIDTFIDPPPDSLDRWFLSDESSSITVVSHGFPVKPPLAEDCRTLQLHRRPTTSQLQHNEKSFSLKTVADGQVLLHSNSVNSRALRIPFPWLVFNEKISIIKRRYRWALENVGRILGVLHGTFIG</sequence>
<organism evidence="1 2">
    <name type="scientific">Lactuca saligna</name>
    <name type="common">Willowleaf lettuce</name>
    <dbReference type="NCBI Taxonomy" id="75948"/>
    <lineage>
        <taxon>Eukaryota</taxon>
        <taxon>Viridiplantae</taxon>
        <taxon>Streptophyta</taxon>
        <taxon>Embryophyta</taxon>
        <taxon>Tracheophyta</taxon>
        <taxon>Spermatophyta</taxon>
        <taxon>Magnoliopsida</taxon>
        <taxon>eudicotyledons</taxon>
        <taxon>Gunneridae</taxon>
        <taxon>Pentapetalae</taxon>
        <taxon>asterids</taxon>
        <taxon>campanulids</taxon>
        <taxon>Asterales</taxon>
        <taxon>Asteraceae</taxon>
        <taxon>Cichorioideae</taxon>
        <taxon>Cichorieae</taxon>
        <taxon>Lactucinae</taxon>
        <taxon>Lactuca</taxon>
    </lineage>
</organism>
<protein>
    <submittedName>
        <fullName evidence="1">Uncharacterized protein</fullName>
    </submittedName>
</protein>